<keyword evidence="3 6" id="KW-0863">Zinc-finger</keyword>
<gene>
    <name evidence="10" type="primary">LOC115877019</name>
</gene>
<dbReference type="RefSeq" id="XP_030748942.1">
    <property type="nucleotide sequence ID" value="XM_030893082.1"/>
</dbReference>
<feature type="compositionally biased region" description="Basic and acidic residues" evidence="7">
    <location>
        <begin position="921"/>
        <end position="932"/>
    </location>
</feature>
<dbReference type="GO" id="GO:0035102">
    <property type="term" value="C:PRC1 complex"/>
    <property type="evidence" value="ECO:0007669"/>
    <property type="project" value="TreeGrafter"/>
</dbReference>
<feature type="region of interest" description="Disordered" evidence="7">
    <location>
        <begin position="557"/>
        <end position="577"/>
    </location>
</feature>
<feature type="compositionally biased region" description="Basic and acidic residues" evidence="7">
    <location>
        <begin position="296"/>
        <end position="323"/>
    </location>
</feature>
<dbReference type="PROSITE" id="PS00518">
    <property type="entry name" value="ZF_RING_1"/>
    <property type="match status" value="1"/>
</dbReference>
<dbReference type="Gene3D" id="3.10.20.90">
    <property type="entry name" value="Phosphatidylinositol 3-kinase Catalytic Subunit, Chain A, domain 1"/>
    <property type="match status" value="1"/>
</dbReference>
<dbReference type="InterPro" id="IPR013083">
    <property type="entry name" value="Znf_RING/FYVE/PHD"/>
</dbReference>
<dbReference type="InterPro" id="IPR017907">
    <property type="entry name" value="Znf_RING_CS"/>
</dbReference>
<feature type="domain" description="RING-type" evidence="8">
    <location>
        <begin position="22"/>
        <end position="61"/>
    </location>
</feature>
<keyword evidence="2" id="KW-0479">Metal-binding</keyword>
<dbReference type="InterPro" id="IPR001841">
    <property type="entry name" value="Znf_RING"/>
</dbReference>
<dbReference type="InterPro" id="IPR032443">
    <property type="entry name" value="RAWUL"/>
</dbReference>
<feature type="region of interest" description="Disordered" evidence="7">
    <location>
        <begin position="1038"/>
        <end position="1101"/>
    </location>
</feature>
<dbReference type="Pfam" id="PF16207">
    <property type="entry name" value="RAWUL"/>
    <property type="match status" value="1"/>
</dbReference>
<dbReference type="GO" id="GO:1990841">
    <property type="term" value="F:promoter-specific chromatin binding"/>
    <property type="evidence" value="ECO:0007669"/>
    <property type="project" value="TreeGrafter"/>
</dbReference>
<evidence type="ECO:0000259" key="8">
    <source>
        <dbReference type="PROSITE" id="PS50089"/>
    </source>
</evidence>
<dbReference type="SUPFAM" id="SSF57850">
    <property type="entry name" value="RING/U-box"/>
    <property type="match status" value="1"/>
</dbReference>
<dbReference type="KEGG" id="soy:115877019"/>
<evidence type="ECO:0000256" key="4">
    <source>
        <dbReference type="ARBA" id="ARBA00022833"/>
    </source>
</evidence>
<comment type="subcellular location">
    <subcellularLocation>
        <location evidence="1">Nucleus</location>
    </subcellularLocation>
</comment>
<evidence type="ECO:0000313" key="9">
    <source>
        <dbReference type="Proteomes" id="UP000504635"/>
    </source>
</evidence>
<dbReference type="PANTHER" id="PTHR10825:SF29">
    <property type="entry name" value="POLYCOMB GROUP RING FINGER PROTEIN 1"/>
    <property type="match status" value="1"/>
</dbReference>
<dbReference type="FunFam" id="3.30.40.10:FF:000033">
    <property type="entry name" value="Polycomb group RING finger protein 3"/>
    <property type="match status" value="1"/>
</dbReference>
<keyword evidence="4" id="KW-0862">Zinc</keyword>
<dbReference type="GO" id="GO:0000122">
    <property type="term" value="P:negative regulation of transcription by RNA polymerase II"/>
    <property type="evidence" value="ECO:0007669"/>
    <property type="project" value="TreeGrafter"/>
</dbReference>
<organism evidence="9 10">
    <name type="scientific">Sitophilus oryzae</name>
    <name type="common">Rice weevil</name>
    <name type="synonym">Curculio oryzae</name>
    <dbReference type="NCBI Taxonomy" id="7048"/>
    <lineage>
        <taxon>Eukaryota</taxon>
        <taxon>Metazoa</taxon>
        <taxon>Ecdysozoa</taxon>
        <taxon>Arthropoda</taxon>
        <taxon>Hexapoda</taxon>
        <taxon>Insecta</taxon>
        <taxon>Pterygota</taxon>
        <taxon>Neoptera</taxon>
        <taxon>Endopterygota</taxon>
        <taxon>Coleoptera</taxon>
        <taxon>Polyphaga</taxon>
        <taxon>Cucujiformia</taxon>
        <taxon>Curculionidae</taxon>
        <taxon>Dryophthorinae</taxon>
        <taxon>Sitophilus</taxon>
    </lineage>
</organism>
<dbReference type="Gene3D" id="3.30.40.10">
    <property type="entry name" value="Zinc/RING finger domain, C3HC4 (zinc finger)"/>
    <property type="match status" value="1"/>
</dbReference>
<reference evidence="10" key="1">
    <citation type="submission" date="2025-08" db="UniProtKB">
        <authorList>
            <consortium name="RefSeq"/>
        </authorList>
    </citation>
    <scope>IDENTIFICATION</scope>
    <source>
        <tissue evidence="10">Gonads</tissue>
    </source>
</reference>
<sequence>MELPASKQEKIKLVEINQYLTCYLCKGYLIDATTISECLHSFCRSCIIQFLQDNSYCPVCKVIINKAKPNLKLDKTLQDIVYKLVPELFMKEMLRRKNYYKDYPEIAAKVSPEERGEDTERTIFNPHEMISLSLEYICDDSAPGAIHIPGLLLGSDSSKDSEAIDENAETQMKRYLLCPGMCRIEVLKKFVRNKYNVDTSQFFIDILYKRVPLPDHYTLIDIGYIYSWQRNELMKFFFRIVDLNNTKRTESPINSMPFISTKIPKTKTNGVKTVLPKRKDSRRKSVGKSNGSIKQFSDEDSKEDLESCNKENDNDRAKSRVEDDGAIDKGKICTNEENSDNRQLTVQLFKTKIANSKECKFENNKDSYKIYDIDSVDETEEVKCYEENRVKTYSAAKASSKPQNNEKQIVQKTELKLSNSDIKNVEPIESQIVKKCYVNKKAISNLVLDDIKIKTEPMKSPTKAELSMMPIIKQEPAFSEHPLCDSGDKFILQLSKNIIDEKEVPNHNSQVYSKTVTKSYTSITLNRSENVEIITQIEPLSNKDGHPIGHHIVKQTIKKGPRMKPPSPKKSTSKSLKSIKRTLKKNLLLKTTNKAKHSLENKNHSLDLKTIFETEKVSNTELNNVNDNSEDEKSKFFKSIELTAVSKLKQIQQEDKSAKEKIKDCKSVASHKRKANSPIVIDNGRPTKLGCKKAVKIILQEKISSLKVSPVEESFSRDNSLQSLIDSCKINIPSSLSITLKESTEDHRSPPVVPPVKNFIEILKLPDENPPSESNTKPSDLSHLKIGKLCDNDSEQKVDQDLSDIAKSLTEKIPMSTTISHIVGPKQQFEIPVTTNAPSKFQIQPAPVPELSKILNISQNEDSTKLTPKSPQTFQKIFEESLKKPPEDVPNLASVEQKEEPTLLSPASESTTNGTSQSNKVKSESEKGKAEGNKVQTLLPKIPISRLPHQSLQKGKRKFEMDFISKLVPQTVASLHSSSLGMNYTVSVGQQSPTKTKKANGIVSPVRAECLPQPVDSKQTLSPSTEVKSVNQIFKVPSPKLSEVSSDSSGPQSSQNKQSMSGSTNKRNILDIPSQLIKKTKKDETSPQKIKIPRWPRNKNKKFSFDTNLMGFVLDPLAPENNTDCKMLIQASSNLQKSIDAVVLKSEGTESDSKKSDTNDTKQHSKESSSPSSEFKVPSLSSGLPKLSDSGCSRPHTPLPKSSPKSSPVIKHMYTPTSSFPNKPVNRPKNVTILPKPVNISPKPRNISPKPSSSGLSPVAPFSVSSGVPSSQNGNVAALSTNEIMEKYNIPNLSQLTATFNINPSILATNQLAAFQQAMLLKHFEMQNRQNWLNRNQGPVLQYEKYLQNLNGSLNGS</sequence>
<protein>
    <submittedName>
        <fullName evidence="10">Polycomb group protein Psc-like</fullName>
    </submittedName>
</protein>
<keyword evidence="9" id="KW-1185">Reference proteome</keyword>
<dbReference type="PANTHER" id="PTHR10825">
    <property type="entry name" value="RING FINGER DOMAIN-CONTAINING, POLYCOMB GROUP COMPONENT"/>
    <property type="match status" value="1"/>
</dbReference>
<feature type="region of interest" description="Disordered" evidence="7">
    <location>
        <begin position="269"/>
        <end position="323"/>
    </location>
</feature>
<dbReference type="OrthoDB" id="10264655at2759"/>
<dbReference type="GO" id="GO:0008270">
    <property type="term" value="F:zinc ion binding"/>
    <property type="evidence" value="ECO:0007669"/>
    <property type="project" value="UniProtKB-KW"/>
</dbReference>
<feature type="compositionally biased region" description="Basic residues" evidence="7">
    <location>
        <begin position="1091"/>
        <end position="1101"/>
    </location>
</feature>
<feature type="compositionally biased region" description="Basic and acidic residues" evidence="7">
    <location>
        <begin position="1147"/>
        <end position="1167"/>
    </location>
</feature>
<evidence type="ECO:0000256" key="5">
    <source>
        <dbReference type="ARBA" id="ARBA00023242"/>
    </source>
</evidence>
<feature type="compositionally biased region" description="Low complexity" evidence="7">
    <location>
        <begin position="1042"/>
        <end position="1054"/>
    </location>
</feature>
<feature type="compositionally biased region" description="Low complexity" evidence="7">
    <location>
        <begin position="1168"/>
        <end position="1182"/>
    </location>
</feature>
<dbReference type="InParanoid" id="A0A6J2XCH5"/>
<evidence type="ECO:0000313" key="10">
    <source>
        <dbReference type="RefSeq" id="XP_030748942.1"/>
    </source>
</evidence>
<accession>A0A6J2XCH5</accession>
<keyword evidence="5" id="KW-0539">Nucleus</keyword>
<feature type="region of interest" description="Disordered" evidence="7">
    <location>
        <begin position="881"/>
        <end position="934"/>
    </location>
</feature>
<dbReference type="Pfam" id="PF13923">
    <property type="entry name" value="zf-C3HC4_2"/>
    <property type="match status" value="1"/>
</dbReference>
<name>A0A6J2XCH5_SITOR</name>
<feature type="compositionally biased region" description="Low complexity" evidence="7">
    <location>
        <begin position="1199"/>
        <end position="1208"/>
    </location>
</feature>
<feature type="compositionally biased region" description="Polar residues" evidence="7">
    <location>
        <begin position="1055"/>
        <end position="1067"/>
    </location>
</feature>
<feature type="compositionally biased region" description="Polar residues" evidence="7">
    <location>
        <begin position="905"/>
        <end position="920"/>
    </location>
</feature>
<proteinExistence type="predicted"/>
<evidence type="ECO:0000256" key="3">
    <source>
        <dbReference type="ARBA" id="ARBA00022771"/>
    </source>
</evidence>
<evidence type="ECO:0000256" key="1">
    <source>
        <dbReference type="ARBA" id="ARBA00004123"/>
    </source>
</evidence>
<dbReference type="CDD" id="cd17082">
    <property type="entry name" value="RAWUL_PCGF2_like"/>
    <property type="match status" value="1"/>
</dbReference>
<dbReference type="Proteomes" id="UP000504635">
    <property type="component" value="Unplaced"/>
</dbReference>
<feature type="region of interest" description="Disordered" evidence="7">
    <location>
        <begin position="1146"/>
        <end position="1259"/>
    </location>
</feature>
<evidence type="ECO:0000256" key="6">
    <source>
        <dbReference type="PROSITE-ProRule" id="PRU00175"/>
    </source>
</evidence>
<evidence type="ECO:0000256" key="7">
    <source>
        <dbReference type="SAM" id="MobiDB-lite"/>
    </source>
</evidence>
<dbReference type="PROSITE" id="PS50089">
    <property type="entry name" value="ZF_RING_2"/>
    <property type="match status" value="1"/>
</dbReference>
<evidence type="ECO:0000256" key="2">
    <source>
        <dbReference type="ARBA" id="ARBA00022723"/>
    </source>
</evidence>
<dbReference type="SMART" id="SM00184">
    <property type="entry name" value="RING"/>
    <property type="match status" value="1"/>
</dbReference>
<feature type="compositionally biased region" description="Basic residues" evidence="7">
    <location>
        <begin position="275"/>
        <end position="286"/>
    </location>
</feature>
<dbReference type="GeneID" id="115877019"/>